<protein>
    <submittedName>
        <fullName evidence="1">Uncharacterized protein</fullName>
    </submittedName>
</protein>
<evidence type="ECO:0000313" key="1">
    <source>
        <dbReference type="EMBL" id="CDS07461.1"/>
    </source>
</evidence>
<reference evidence="1" key="1">
    <citation type="journal article" date="2014" name="Genome Announc.">
        <title>De novo whole-genome sequence and genome annotation of Lichtheimia ramosa.</title>
        <authorList>
            <person name="Linde J."/>
            <person name="Schwartze V."/>
            <person name="Binder U."/>
            <person name="Lass-Florl C."/>
            <person name="Voigt K."/>
            <person name="Horn F."/>
        </authorList>
    </citation>
    <scope>NUCLEOTIDE SEQUENCE</scope>
    <source>
        <strain evidence="1">JMRC FSU:6197</strain>
    </source>
</reference>
<organism evidence="1">
    <name type="scientific">Lichtheimia ramosa</name>
    <dbReference type="NCBI Taxonomy" id="688394"/>
    <lineage>
        <taxon>Eukaryota</taxon>
        <taxon>Fungi</taxon>
        <taxon>Fungi incertae sedis</taxon>
        <taxon>Mucoromycota</taxon>
        <taxon>Mucoromycotina</taxon>
        <taxon>Mucoromycetes</taxon>
        <taxon>Mucorales</taxon>
        <taxon>Lichtheimiaceae</taxon>
        <taxon>Lichtheimia</taxon>
    </lineage>
</organism>
<dbReference type="InterPro" id="IPR024368">
    <property type="entry name" value="Ecl1/2/3"/>
</dbReference>
<dbReference type="Pfam" id="PF12855">
    <property type="entry name" value="Ecl1"/>
    <property type="match status" value="1"/>
</dbReference>
<dbReference type="AlphaFoldDB" id="A0A077WI68"/>
<sequence length="133" mass="14689">MDTFWCPGCDKRIDTDLSESDLYCSVECKIKDANPENQANTSSNNNTTHGVPELAAALGKLRELKRSKSLQRQQHRPSYPWIPLYRRRPVVSRRAAVTASSAVTAQGLVCRKPAAAAATTTLPQHHQLYGLLA</sequence>
<name>A0A077WI68_9FUNG</name>
<proteinExistence type="predicted"/>
<dbReference type="EMBL" id="LK023324">
    <property type="protein sequence ID" value="CDS07461.1"/>
    <property type="molecule type" value="Genomic_DNA"/>
</dbReference>
<dbReference type="OrthoDB" id="3599883at2759"/>
<accession>A0A077WI68</accession>
<gene>
    <name evidence="1" type="ORF">LRAMOSA01410</name>
</gene>